<organism evidence="1 2">
    <name type="scientific">Rangifer tarandus platyrhynchus</name>
    <name type="common">Svalbard reindeer</name>
    <dbReference type="NCBI Taxonomy" id="3082113"/>
    <lineage>
        <taxon>Eukaryota</taxon>
        <taxon>Metazoa</taxon>
        <taxon>Chordata</taxon>
        <taxon>Craniata</taxon>
        <taxon>Vertebrata</taxon>
        <taxon>Euteleostomi</taxon>
        <taxon>Mammalia</taxon>
        <taxon>Eutheria</taxon>
        <taxon>Laurasiatheria</taxon>
        <taxon>Artiodactyla</taxon>
        <taxon>Ruminantia</taxon>
        <taxon>Pecora</taxon>
        <taxon>Cervidae</taxon>
        <taxon>Odocoileinae</taxon>
        <taxon>Rangifer</taxon>
    </lineage>
</organism>
<dbReference type="EMBL" id="OX596098">
    <property type="protein sequence ID" value="CAM9643127.1"/>
    <property type="molecule type" value="Genomic_DNA"/>
</dbReference>
<accession>A0AC59YF98</accession>
<name>A0AC59YF98_RANTA</name>
<evidence type="ECO:0000313" key="1">
    <source>
        <dbReference type="EMBL" id="CAM9643127.1"/>
    </source>
</evidence>
<gene>
    <name evidence="1" type="ORF">MRATA1EN22A_LOCUS5407</name>
</gene>
<sequence length="115" mass="12693">MNRFALMKCRPYLYIRLVLPSVCPFSPPLPSHPPPRASFSGGSRGLPIHEEVRLGPALLPAPQPPCPTPKPSIRLLSSIQSDENTVNALIGVFVLFCFISYHVQCCGFNILCNYL</sequence>
<evidence type="ECO:0000313" key="2">
    <source>
        <dbReference type="Proteomes" id="UP001162501"/>
    </source>
</evidence>
<reference evidence="1" key="2">
    <citation type="submission" date="2025-03" db="EMBL/GenBank/DDBJ databases">
        <authorList>
            <consortium name="ELIXIR-Norway"/>
            <consortium name="Elixir Norway"/>
        </authorList>
    </citation>
    <scope>NUCLEOTIDE SEQUENCE</scope>
</reference>
<proteinExistence type="predicted"/>
<reference evidence="1" key="1">
    <citation type="submission" date="2023-05" db="EMBL/GenBank/DDBJ databases">
        <authorList>
            <consortium name="ELIXIR-Norway"/>
        </authorList>
    </citation>
    <scope>NUCLEOTIDE SEQUENCE</scope>
</reference>
<dbReference type="Proteomes" id="UP001162501">
    <property type="component" value="Chromosome 14"/>
</dbReference>
<protein>
    <submittedName>
        <fullName evidence="1">Uncharacterized protein</fullName>
    </submittedName>
</protein>